<dbReference type="KEGG" id="vin:AKJ08_0526"/>
<evidence type="ECO:0000256" key="1">
    <source>
        <dbReference type="SAM" id="MobiDB-lite"/>
    </source>
</evidence>
<feature type="region of interest" description="Disordered" evidence="1">
    <location>
        <begin position="1"/>
        <end position="75"/>
    </location>
</feature>
<accession>A0A0K1PAJ9</accession>
<protein>
    <submittedName>
        <fullName evidence="2">Uncharacterized protein</fullName>
    </submittedName>
</protein>
<evidence type="ECO:0000313" key="2">
    <source>
        <dbReference type="EMBL" id="AKU90139.1"/>
    </source>
</evidence>
<sequence>MANFKNRGNGRTPHPVEPTHVPGVHMGGRVGSMRREPGIDARGPSEAVGTARRSTGINAGDRNPINPRSPNLSPA</sequence>
<dbReference type="EMBL" id="CP012332">
    <property type="protein sequence ID" value="AKU90139.1"/>
    <property type="molecule type" value="Genomic_DNA"/>
</dbReference>
<dbReference type="RefSeq" id="WP_050724630.1">
    <property type="nucleotide sequence ID" value="NZ_CP012332.1"/>
</dbReference>
<organism evidence="2 3">
    <name type="scientific">Vulgatibacter incomptus</name>
    <dbReference type="NCBI Taxonomy" id="1391653"/>
    <lineage>
        <taxon>Bacteria</taxon>
        <taxon>Pseudomonadati</taxon>
        <taxon>Myxococcota</taxon>
        <taxon>Myxococcia</taxon>
        <taxon>Myxococcales</taxon>
        <taxon>Cystobacterineae</taxon>
        <taxon>Vulgatibacteraceae</taxon>
        <taxon>Vulgatibacter</taxon>
    </lineage>
</organism>
<dbReference type="STRING" id="1391653.AKJ08_0526"/>
<reference evidence="2 3" key="1">
    <citation type="submission" date="2015-08" db="EMBL/GenBank/DDBJ databases">
        <authorList>
            <person name="Babu N.S."/>
            <person name="Beckwith C.J."/>
            <person name="Beseler K.G."/>
            <person name="Brison A."/>
            <person name="Carone J.V."/>
            <person name="Caskin T.P."/>
            <person name="Diamond M."/>
            <person name="Durham M.E."/>
            <person name="Foxe J.M."/>
            <person name="Go M."/>
            <person name="Henderson B.A."/>
            <person name="Jones I.B."/>
            <person name="McGettigan J.A."/>
            <person name="Micheletti S.J."/>
            <person name="Nasrallah M.E."/>
            <person name="Ortiz D."/>
            <person name="Piller C.R."/>
            <person name="Privatt S.R."/>
            <person name="Schneider S.L."/>
            <person name="Sharp S."/>
            <person name="Smith T.C."/>
            <person name="Stanton J.D."/>
            <person name="Ullery H.E."/>
            <person name="Wilson R.J."/>
            <person name="Serrano M.G."/>
            <person name="Buck G."/>
            <person name="Lee V."/>
            <person name="Wang Y."/>
            <person name="Carvalho R."/>
            <person name="Voegtly L."/>
            <person name="Shi R."/>
            <person name="Duckworth R."/>
            <person name="Johnson A."/>
            <person name="Loviza R."/>
            <person name="Walstead R."/>
            <person name="Shah Z."/>
            <person name="Kiflezghi M."/>
            <person name="Wade K."/>
            <person name="Ball S.L."/>
            <person name="Bradley K.W."/>
            <person name="Asai D.J."/>
            <person name="Bowman C.A."/>
            <person name="Russell D.A."/>
            <person name="Pope W.H."/>
            <person name="Jacobs-Sera D."/>
            <person name="Hendrix R.W."/>
            <person name="Hatfull G.F."/>
        </authorList>
    </citation>
    <scope>NUCLEOTIDE SEQUENCE [LARGE SCALE GENOMIC DNA]</scope>
    <source>
        <strain evidence="2 3">DSM 27710</strain>
    </source>
</reference>
<dbReference type="Proteomes" id="UP000055590">
    <property type="component" value="Chromosome"/>
</dbReference>
<gene>
    <name evidence="2" type="ORF">AKJ08_0526</name>
</gene>
<name>A0A0K1PAJ9_9BACT</name>
<dbReference type="AlphaFoldDB" id="A0A0K1PAJ9"/>
<dbReference type="OrthoDB" id="5147872at2"/>
<proteinExistence type="predicted"/>
<keyword evidence="3" id="KW-1185">Reference proteome</keyword>
<evidence type="ECO:0000313" key="3">
    <source>
        <dbReference type="Proteomes" id="UP000055590"/>
    </source>
</evidence>
<feature type="compositionally biased region" description="Polar residues" evidence="1">
    <location>
        <begin position="66"/>
        <end position="75"/>
    </location>
</feature>